<organism evidence="1 2">
    <name type="scientific">Paenibacillus lemnae</name>
    <dbReference type="NCBI Taxonomy" id="1330551"/>
    <lineage>
        <taxon>Bacteria</taxon>
        <taxon>Bacillati</taxon>
        <taxon>Bacillota</taxon>
        <taxon>Bacilli</taxon>
        <taxon>Bacillales</taxon>
        <taxon>Paenibacillaceae</taxon>
        <taxon>Paenibacillus</taxon>
    </lineage>
</organism>
<evidence type="ECO:0000313" key="1">
    <source>
        <dbReference type="EMBL" id="NMO97455.1"/>
    </source>
</evidence>
<gene>
    <name evidence="1" type="ORF">HII30_16945</name>
</gene>
<dbReference type="EMBL" id="JABBPN010000018">
    <property type="protein sequence ID" value="NMO97455.1"/>
    <property type="molecule type" value="Genomic_DNA"/>
</dbReference>
<keyword evidence="2" id="KW-1185">Reference proteome</keyword>
<sequence length="130" mass="15357">MFENKDCSLGSNSGYWNTLNGLKEQRKLDPLVFGEVAYEAGMKFVVKEMARSRHMSDPEIKDFEWRGDDITQAREKTKTLMQQLKEVLSEEHYRLVLELDDALSLEMNYSQELQYANGFWDGYRYVRLLE</sequence>
<name>A0A848M9V0_PAELE</name>
<protein>
    <submittedName>
        <fullName evidence="1">Uncharacterized protein</fullName>
    </submittedName>
</protein>
<dbReference type="RefSeq" id="WP_169506241.1">
    <property type="nucleotide sequence ID" value="NZ_JABBPN010000018.1"/>
</dbReference>
<comment type="caution">
    <text evidence="1">The sequence shown here is derived from an EMBL/GenBank/DDBJ whole genome shotgun (WGS) entry which is preliminary data.</text>
</comment>
<dbReference type="Proteomes" id="UP000565468">
    <property type="component" value="Unassembled WGS sequence"/>
</dbReference>
<reference evidence="1 2" key="1">
    <citation type="submission" date="2020-04" db="EMBL/GenBank/DDBJ databases">
        <title>Paenibacillus algicola sp. nov., a novel marine bacterium producing alginate lyase.</title>
        <authorList>
            <person name="Huang H."/>
        </authorList>
    </citation>
    <scope>NUCLEOTIDE SEQUENCE [LARGE SCALE GENOMIC DNA]</scope>
    <source>
        <strain evidence="1 2">L7-75</strain>
    </source>
</reference>
<accession>A0A848M9V0</accession>
<evidence type="ECO:0000313" key="2">
    <source>
        <dbReference type="Proteomes" id="UP000565468"/>
    </source>
</evidence>
<dbReference type="AlphaFoldDB" id="A0A848M9V0"/>
<proteinExistence type="predicted"/>